<evidence type="ECO:0000256" key="1">
    <source>
        <dbReference type="HAMAP-Rule" id="MF_00386"/>
    </source>
</evidence>
<feature type="region of interest" description="Disordered" evidence="2">
    <location>
        <begin position="82"/>
        <end position="103"/>
    </location>
</feature>
<evidence type="ECO:0000256" key="2">
    <source>
        <dbReference type="SAM" id="MobiDB-lite"/>
    </source>
</evidence>
<protein>
    <recommendedName>
        <fullName evidence="1">Putative membrane protein insertion efficiency factor</fullName>
    </recommendedName>
</protein>
<dbReference type="PANTHER" id="PTHR33383:SF1">
    <property type="entry name" value="MEMBRANE PROTEIN INSERTION EFFICIENCY FACTOR-RELATED"/>
    <property type="match status" value="1"/>
</dbReference>
<comment type="similarity">
    <text evidence="1">Belongs to the UPF0161 family.</text>
</comment>
<dbReference type="AlphaFoldDB" id="A0A3N1GWU3"/>
<dbReference type="HAMAP" id="MF_00386">
    <property type="entry name" value="UPF0161_YidD"/>
    <property type="match status" value="1"/>
</dbReference>
<dbReference type="Pfam" id="PF01809">
    <property type="entry name" value="YidD"/>
    <property type="match status" value="1"/>
</dbReference>
<dbReference type="PANTHER" id="PTHR33383">
    <property type="entry name" value="MEMBRANE PROTEIN INSERTION EFFICIENCY FACTOR-RELATED"/>
    <property type="match status" value="1"/>
</dbReference>
<dbReference type="NCBIfam" id="TIGR00278">
    <property type="entry name" value="membrane protein insertion efficiency factor YidD"/>
    <property type="match status" value="1"/>
</dbReference>
<comment type="subcellular location">
    <subcellularLocation>
        <location evidence="1">Cell membrane</location>
        <topology evidence="1">Peripheral membrane protein</topology>
        <orientation evidence="1">Cytoplasmic side</orientation>
    </subcellularLocation>
</comment>
<dbReference type="SMART" id="SM01234">
    <property type="entry name" value="Haemolytic"/>
    <property type="match status" value="1"/>
</dbReference>
<sequence>MRADAGTREARVTARPAGPAAVPARVLRGLVRAWQLVVSPWYPPVCRFYPSCSAYAVRALEEHGAVRGTLLAARRLARCHPWNSGGVDHVPPRGSPDRPSPQA</sequence>
<organism evidence="3 4">
    <name type="scientific">Pseudokineococcus lusitanus</name>
    <dbReference type="NCBI Taxonomy" id="763993"/>
    <lineage>
        <taxon>Bacteria</taxon>
        <taxon>Bacillati</taxon>
        <taxon>Actinomycetota</taxon>
        <taxon>Actinomycetes</taxon>
        <taxon>Kineosporiales</taxon>
        <taxon>Kineosporiaceae</taxon>
        <taxon>Pseudokineococcus</taxon>
    </lineage>
</organism>
<evidence type="ECO:0000313" key="3">
    <source>
        <dbReference type="EMBL" id="ROP34714.1"/>
    </source>
</evidence>
<dbReference type="GO" id="GO:0005886">
    <property type="term" value="C:plasma membrane"/>
    <property type="evidence" value="ECO:0007669"/>
    <property type="project" value="UniProtKB-SubCell"/>
</dbReference>
<dbReference type="EMBL" id="RJKN01000006">
    <property type="protein sequence ID" value="ROP34714.1"/>
    <property type="molecule type" value="Genomic_DNA"/>
</dbReference>
<comment type="caution">
    <text evidence="3">The sequence shown here is derived from an EMBL/GenBank/DDBJ whole genome shotgun (WGS) entry which is preliminary data.</text>
</comment>
<evidence type="ECO:0000313" key="4">
    <source>
        <dbReference type="Proteomes" id="UP000276232"/>
    </source>
</evidence>
<dbReference type="Proteomes" id="UP000276232">
    <property type="component" value="Unassembled WGS sequence"/>
</dbReference>
<accession>A0A3N1GWU3</accession>
<dbReference type="OrthoDB" id="9801753at2"/>
<dbReference type="FunCoup" id="A0A3N1GWU3">
    <property type="interactions" value="22"/>
</dbReference>
<dbReference type="InterPro" id="IPR002696">
    <property type="entry name" value="Membr_insert_effic_factor_YidD"/>
</dbReference>
<gene>
    <name evidence="3" type="ORF">EDC03_2535</name>
</gene>
<keyword evidence="4" id="KW-1185">Reference proteome</keyword>
<keyword evidence="1" id="KW-1003">Cell membrane</keyword>
<dbReference type="InParanoid" id="A0A3N1GWU3"/>
<reference evidence="3 4" key="1">
    <citation type="journal article" date="2015" name="Stand. Genomic Sci.">
        <title>Genomic Encyclopedia of Bacterial and Archaeal Type Strains, Phase III: the genomes of soil and plant-associated and newly described type strains.</title>
        <authorList>
            <person name="Whitman W.B."/>
            <person name="Woyke T."/>
            <person name="Klenk H.P."/>
            <person name="Zhou Y."/>
            <person name="Lilburn T.G."/>
            <person name="Beck B.J."/>
            <person name="De Vos P."/>
            <person name="Vandamme P."/>
            <person name="Eisen J.A."/>
            <person name="Garrity G."/>
            <person name="Hugenholtz P."/>
            <person name="Kyrpides N.C."/>
        </authorList>
    </citation>
    <scope>NUCLEOTIDE SEQUENCE [LARGE SCALE GENOMIC DNA]</scope>
    <source>
        <strain evidence="3 4">CECT 7306</strain>
    </source>
</reference>
<keyword evidence="1" id="KW-0472">Membrane</keyword>
<proteinExistence type="inferred from homology"/>
<name>A0A3N1GWU3_9ACTN</name>
<comment type="function">
    <text evidence="1">Could be involved in insertion of integral membrane proteins into the membrane.</text>
</comment>